<dbReference type="Gene3D" id="3.60.21.10">
    <property type="match status" value="1"/>
</dbReference>
<comment type="similarity">
    <text evidence="1">Belongs to the CapA family.</text>
</comment>
<dbReference type="InterPro" id="IPR052169">
    <property type="entry name" value="CW_Biosynth-Accessory"/>
</dbReference>
<keyword evidence="4" id="KW-1185">Reference proteome</keyword>
<feature type="domain" description="Capsule synthesis protein CapA" evidence="2">
    <location>
        <begin position="15"/>
        <end position="272"/>
    </location>
</feature>
<reference evidence="3 4" key="1">
    <citation type="submission" date="2019-04" db="EMBL/GenBank/DDBJ databases">
        <authorList>
            <person name="Jiang L."/>
        </authorList>
    </citation>
    <scope>NUCLEOTIDE SEQUENCE [LARGE SCALE GENOMIC DNA]</scope>
    <source>
        <strain evidence="3 4">YIM 131853</strain>
    </source>
</reference>
<name>A0A4S4FMV7_9MICO</name>
<gene>
    <name evidence="3" type="ORF">E6C64_05835</name>
</gene>
<evidence type="ECO:0000256" key="1">
    <source>
        <dbReference type="ARBA" id="ARBA00005662"/>
    </source>
</evidence>
<dbReference type="PANTHER" id="PTHR33393">
    <property type="entry name" value="POLYGLUTAMINE SYNTHESIS ACCESSORY PROTEIN RV0574C-RELATED"/>
    <property type="match status" value="1"/>
</dbReference>
<dbReference type="InterPro" id="IPR029052">
    <property type="entry name" value="Metallo-depent_PP-like"/>
</dbReference>
<dbReference type="SUPFAM" id="SSF56300">
    <property type="entry name" value="Metallo-dependent phosphatases"/>
    <property type="match status" value="1"/>
</dbReference>
<accession>A0A4S4FMV7</accession>
<dbReference type="SMART" id="SM00854">
    <property type="entry name" value="PGA_cap"/>
    <property type="match status" value="1"/>
</dbReference>
<dbReference type="EMBL" id="SSSM01000003">
    <property type="protein sequence ID" value="THG31591.1"/>
    <property type="molecule type" value="Genomic_DNA"/>
</dbReference>
<dbReference type="Pfam" id="PF09587">
    <property type="entry name" value="PGA_cap"/>
    <property type="match status" value="1"/>
</dbReference>
<evidence type="ECO:0000313" key="3">
    <source>
        <dbReference type="EMBL" id="THG31591.1"/>
    </source>
</evidence>
<dbReference type="Proteomes" id="UP000309133">
    <property type="component" value="Unassembled WGS sequence"/>
</dbReference>
<dbReference type="InterPro" id="IPR019079">
    <property type="entry name" value="Capsule_synth_CapA"/>
</dbReference>
<dbReference type="AlphaFoldDB" id="A0A4S4FMV7"/>
<evidence type="ECO:0000313" key="4">
    <source>
        <dbReference type="Proteomes" id="UP000309133"/>
    </source>
</evidence>
<organism evidence="3 4">
    <name type="scientific">Naasia lichenicola</name>
    <dbReference type="NCBI Taxonomy" id="2565933"/>
    <lineage>
        <taxon>Bacteria</taxon>
        <taxon>Bacillati</taxon>
        <taxon>Actinomycetota</taxon>
        <taxon>Actinomycetes</taxon>
        <taxon>Micrococcales</taxon>
        <taxon>Microbacteriaceae</taxon>
        <taxon>Naasia</taxon>
    </lineage>
</organism>
<comment type="caution">
    <text evidence="3">The sequence shown here is derived from an EMBL/GenBank/DDBJ whole genome shotgun (WGS) entry which is preliminary data.</text>
</comment>
<dbReference type="PANTHER" id="PTHR33393:SF13">
    <property type="entry name" value="PGA BIOSYNTHESIS PROTEIN CAPA"/>
    <property type="match status" value="1"/>
</dbReference>
<protein>
    <submittedName>
        <fullName evidence="3">CapA family protein</fullName>
    </submittedName>
</protein>
<sequence>MTAATGQADRTVGFRIAAVGDLIVDRPEPDRFFAPSAPVLRAADLTIGQLEVPHATTRAVATVDVPAPPADPAHLASVARAGFDVLTMAGNHVADAGGEGIAETIAAAEAAGMRTAGAGPDLESASSPVVVEVQGRRVGVLSFNCVGPTDSWATSRRPGGAYVQVLSHYEAIGANPGGPPSVHTFADPRSLELMRRRIADAAAEVDLLVVALHKGLVHTPAELAAYELEVSHAAVDAGADLVIGHHAHILRGVEVYRGRVIFHGLGNFVTVTDALTPASASGPEQLRWAQRRRTLFGFDVDPDMPSWYPFHPESRNTAIAVLDVASDGGLRPALIPCWIDAEGAPVPHGQDERGHAVLEYIRRITAEEGFSTGLAWEGDVVRISENDERGDLL</sequence>
<dbReference type="OrthoDB" id="4394033at2"/>
<proteinExistence type="inferred from homology"/>
<dbReference type="RefSeq" id="WP_136426711.1">
    <property type="nucleotide sequence ID" value="NZ_SSSM01000003.1"/>
</dbReference>
<evidence type="ECO:0000259" key="2">
    <source>
        <dbReference type="SMART" id="SM00854"/>
    </source>
</evidence>